<name>T1FR66_HELRO</name>
<dbReference type="InParanoid" id="T1FR66"/>
<dbReference type="Gene3D" id="1.25.40.420">
    <property type="match status" value="1"/>
</dbReference>
<feature type="compositionally biased region" description="Basic and acidic residues" evidence="3">
    <location>
        <begin position="27"/>
        <end position="36"/>
    </location>
</feature>
<feature type="compositionally biased region" description="Acidic residues" evidence="3">
    <location>
        <begin position="14"/>
        <end position="25"/>
    </location>
</feature>
<organism evidence="6 7">
    <name type="scientific">Helobdella robusta</name>
    <name type="common">Californian leech</name>
    <dbReference type="NCBI Taxonomy" id="6412"/>
    <lineage>
        <taxon>Eukaryota</taxon>
        <taxon>Metazoa</taxon>
        <taxon>Spiralia</taxon>
        <taxon>Lophotrochozoa</taxon>
        <taxon>Annelida</taxon>
        <taxon>Clitellata</taxon>
        <taxon>Hirudinea</taxon>
        <taxon>Rhynchobdellida</taxon>
        <taxon>Glossiphoniidae</taxon>
        <taxon>Helobdella</taxon>
    </lineage>
</organism>
<feature type="region of interest" description="Disordered" evidence="3">
    <location>
        <begin position="1"/>
        <end position="37"/>
    </location>
</feature>
<dbReference type="HOGENOM" id="CLU_018559_0_0_1"/>
<dbReference type="SMART" id="SM00612">
    <property type="entry name" value="Kelch"/>
    <property type="match status" value="4"/>
</dbReference>
<dbReference type="InterPro" id="IPR011705">
    <property type="entry name" value="BACK"/>
</dbReference>
<evidence type="ECO:0000313" key="5">
    <source>
        <dbReference type="EMBL" id="ESN92733.1"/>
    </source>
</evidence>
<evidence type="ECO:0000259" key="4">
    <source>
        <dbReference type="PROSITE" id="PS50097"/>
    </source>
</evidence>
<dbReference type="AlphaFoldDB" id="T1FR66"/>
<dbReference type="InterPro" id="IPR006652">
    <property type="entry name" value="Kelch_1"/>
</dbReference>
<dbReference type="Proteomes" id="UP000015101">
    <property type="component" value="Unassembled WGS sequence"/>
</dbReference>
<sequence length="626" mass="71881">MDGEMSKKRKIESVETDGAADDGESVEMNKKLKMEKEDDVDESSKIVLISNEGGRFEVDKDLLLQTSDYFRALANSGMRDAHSKELTLECLSDASLHEVNNFLSNIQLNEDFFYARDLCCVEKGLEGSFYLQIRSMTDKYLFLFSQHLNESTYANILQFANKFALFGAIERVFEFIFDNLKCIISRSEILSLSPEDMIRLVESELVNVEREFDVFDMILRWTLVDELRKQYAEPLFSKIKYNLMAVDKKKKANDILNDLQINLQTEIHGFRTIGTIVAFGKPDFKDNIQQPYFSSLPVYDFFKTVNKEATESPVVHFKTTNIQLQNFRKWGYSVCTFDNGIYFAGGYCPLTKEVSVYNPTFCKWSRLSDMQVARHGFYFGEMGGHLYAVAGETFKGVITRKVERYIPDEDRWYIMAPLPIAVIMLSGTACNGMLYVSGGWKVPDTLVNLVYMYNPALNQWSEKAPMLTARHDHVMTSVGNKIFVVGGRFYKNVDGVIVSEYVMDGEMFDCTTDQWTSVLRIKEPFNKPRTSVLINCTLYCFGFDYGNEGSQNLLSIQEINLKRFLNDNKSSPNALSDLAPNDELEKKISNRTDDEYIDSEDSCHIHKFFTSHDRSIYYVGLIDKLL</sequence>
<dbReference type="KEGG" id="hro:HELRODRAFT_189594"/>
<protein>
    <recommendedName>
        <fullName evidence="4">BTB domain-containing protein</fullName>
    </recommendedName>
</protein>
<dbReference type="OrthoDB" id="45365at2759"/>
<dbReference type="Pfam" id="PF01344">
    <property type="entry name" value="Kelch_1"/>
    <property type="match status" value="4"/>
</dbReference>
<dbReference type="SMART" id="SM00875">
    <property type="entry name" value="BACK"/>
    <property type="match status" value="1"/>
</dbReference>
<reference evidence="7" key="1">
    <citation type="submission" date="2012-12" db="EMBL/GenBank/DDBJ databases">
        <authorList>
            <person name="Hellsten U."/>
            <person name="Grimwood J."/>
            <person name="Chapman J.A."/>
            <person name="Shapiro H."/>
            <person name="Aerts A."/>
            <person name="Otillar R.P."/>
            <person name="Terry A.Y."/>
            <person name="Boore J.L."/>
            <person name="Simakov O."/>
            <person name="Marletaz F."/>
            <person name="Cho S.-J."/>
            <person name="Edsinger-Gonzales E."/>
            <person name="Havlak P."/>
            <person name="Kuo D.-H."/>
            <person name="Larsson T."/>
            <person name="Lv J."/>
            <person name="Arendt D."/>
            <person name="Savage R."/>
            <person name="Osoegawa K."/>
            <person name="de Jong P."/>
            <person name="Lindberg D.R."/>
            <person name="Seaver E.C."/>
            <person name="Weisblat D.A."/>
            <person name="Putnam N.H."/>
            <person name="Grigoriev I.V."/>
            <person name="Rokhsar D.S."/>
        </authorList>
    </citation>
    <scope>NUCLEOTIDE SEQUENCE</scope>
</reference>
<reference evidence="5 7" key="2">
    <citation type="journal article" date="2013" name="Nature">
        <title>Insights into bilaterian evolution from three spiralian genomes.</title>
        <authorList>
            <person name="Simakov O."/>
            <person name="Marletaz F."/>
            <person name="Cho S.J."/>
            <person name="Edsinger-Gonzales E."/>
            <person name="Havlak P."/>
            <person name="Hellsten U."/>
            <person name="Kuo D.H."/>
            <person name="Larsson T."/>
            <person name="Lv J."/>
            <person name="Arendt D."/>
            <person name="Savage R."/>
            <person name="Osoegawa K."/>
            <person name="de Jong P."/>
            <person name="Grimwood J."/>
            <person name="Chapman J.A."/>
            <person name="Shapiro H."/>
            <person name="Aerts A."/>
            <person name="Otillar R.P."/>
            <person name="Terry A.Y."/>
            <person name="Boore J.L."/>
            <person name="Grigoriev I.V."/>
            <person name="Lindberg D.R."/>
            <person name="Seaver E.C."/>
            <person name="Weisblat D.A."/>
            <person name="Putnam N.H."/>
            <person name="Rokhsar D.S."/>
        </authorList>
    </citation>
    <scope>NUCLEOTIDE SEQUENCE</scope>
</reference>
<feature type="domain" description="BTB" evidence="4">
    <location>
        <begin position="44"/>
        <end position="103"/>
    </location>
</feature>
<proteinExistence type="predicted"/>
<keyword evidence="7" id="KW-1185">Reference proteome</keyword>
<dbReference type="InterPro" id="IPR015915">
    <property type="entry name" value="Kelch-typ_b-propeller"/>
</dbReference>
<dbReference type="Gene3D" id="2.120.10.80">
    <property type="entry name" value="Kelch-type beta propeller"/>
    <property type="match status" value="1"/>
</dbReference>
<gene>
    <name evidence="6" type="primary">20211313</name>
    <name evidence="5" type="ORF">HELRODRAFT_189594</name>
</gene>
<dbReference type="eggNOG" id="KOG4441">
    <property type="taxonomic scope" value="Eukaryota"/>
</dbReference>
<dbReference type="EnsemblMetazoa" id="HelroT189594">
    <property type="protein sequence ID" value="HelroP189594"/>
    <property type="gene ID" value="HelroG189594"/>
</dbReference>
<dbReference type="STRING" id="6412.T1FR66"/>
<reference evidence="6" key="3">
    <citation type="submission" date="2015-06" db="UniProtKB">
        <authorList>
            <consortium name="EnsemblMetazoa"/>
        </authorList>
    </citation>
    <scope>IDENTIFICATION</scope>
</reference>
<dbReference type="CTD" id="20211313"/>
<keyword evidence="1" id="KW-0880">Kelch repeat</keyword>
<dbReference type="SUPFAM" id="SSF54695">
    <property type="entry name" value="POZ domain"/>
    <property type="match status" value="1"/>
</dbReference>
<dbReference type="RefSeq" id="XP_009029036.1">
    <property type="nucleotide sequence ID" value="XM_009030788.1"/>
</dbReference>
<dbReference type="EMBL" id="AMQM01001849">
    <property type="status" value="NOT_ANNOTATED_CDS"/>
    <property type="molecule type" value="Genomic_DNA"/>
</dbReference>
<keyword evidence="2" id="KW-0677">Repeat</keyword>
<evidence type="ECO:0000313" key="6">
    <source>
        <dbReference type="EnsemblMetazoa" id="HelroP189594"/>
    </source>
</evidence>
<dbReference type="SUPFAM" id="SSF117281">
    <property type="entry name" value="Kelch motif"/>
    <property type="match status" value="1"/>
</dbReference>
<dbReference type="InterPro" id="IPR011333">
    <property type="entry name" value="SKP1/BTB/POZ_sf"/>
</dbReference>
<evidence type="ECO:0000313" key="7">
    <source>
        <dbReference type="Proteomes" id="UP000015101"/>
    </source>
</evidence>
<dbReference type="PROSITE" id="PS50097">
    <property type="entry name" value="BTB"/>
    <property type="match status" value="1"/>
</dbReference>
<evidence type="ECO:0000256" key="2">
    <source>
        <dbReference type="ARBA" id="ARBA00022737"/>
    </source>
</evidence>
<dbReference type="PANTHER" id="PTHR45632">
    <property type="entry name" value="LD33804P"/>
    <property type="match status" value="1"/>
</dbReference>
<evidence type="ECO:0000256" key="1">
    <source>
        <dbReference type="ARBA" id="ARBA00022441"/>
    </source>
</evidence>
<dbReference type="Gene3D" id="3.30.710.10">
    <property type="entry name" value="Potassium Channel Kv1.1, Chain A"/>
    <property type="match status" value="1"/>
</dbReference>
<dbReference type="GeneID" id="20211313"/>
<dbReference type="EMBL" id="KB097639">
    <property type="protein sequence ID" value="ESN92733.1"/>
    <property type="molecule type" value="Genomic_DNA"/>
</dbReference>
<evidence type="ECO:0000256" key="3">
    <source>
        <dbReference type="SAM" id="MobiDB-lite"/>
    </source>
</evidence>
<dbReference type="Pfam" id="PF07707">
    <property type="entry name" value="BACK"/>
    <property type="match status" value="1"/>
</dbReference>
<accession>T1FR66</accession>
<dbReference type="PANTHER" id="PTHR45632:SF3">
    <property type="entry name" value="KELCH-LIKE PROTEIN 32"/>
    <property type="match status" value="1"/>
</dbReference>
<dbReference type="InterPro" id="IPR000210">
    <property type="entry name" value="BTB/POZ_dom"/>
</dbReference>